<protein>
    <recommendedName>
        <fullName evidence="5">Secreted protein</fullName>
    </recommendedName>
</protein>
<evidence type="ECO:0000313" key="4">
    <source>
        <dbReference type="Proteomes" id="UP000067448"/>
    </source>
</evidence>
<dbReference type="Proteomes" id="UP000067448">
    <property type="component" value="Unassembled WGS sequence"/>
</dbReference>
<dbReference type="RefSeq" id="WP_059084507.1">
    <property type="nucleotide sequence ID" value="NZ_BCMM01000059.1"/>
</dbReference>
<reference evidence="4" key="3">
    <citation type="submission" date="2016-02" db="EMBL/GenBank/DDBJ databases">
        <title>Draft genome of pathogenic Streptomyces sp. in Japan.</title>
        <authorList>
            <person name="Tomihama T."/>
            <person name="Ikenaga M."/>
            <person name="Sakai M."/>
            <person name="Okubo T."/>
            <person name="Ikeda S."/>
        </authorList>
    </citation>
    <scope>NUCLEOTIDE SEQUENCE [LARGE SCALE GENOMIC DNA]</scope>
    <source>
        <strain evidence="4">S58</strain>
    </source>
</reference>
<reference evidence="4" key="1">
    <citation type="submission" date="2015-11" db="EMBL/GenBank/DDBJ databases">
        <authorList>
            <consortium name="Cross-ministerial Strategic Innovation Promotion Program (SIP) consortium"/>
            <person name="Tomihama T."/>
            <person name="Ikenaga M."/>
            <person name="Sakai M."/>
            <person name="Okubo T."/>
            <person name="Ikeda S."/>
        </authorList>
    </citation>
    <scope>NUCLEOTIDE SEQUENCE [LARGE SCALE GENOMIC DNA]</scope>
    <source>
        <strain evidence="4">S58</strain>
    </source>
</reference>
<feature type="compositionally biased region" description="Gly residues" evidence="1">
    <location>
        <begin position="108"/>
        <end position="120"/>
    </location>
</feature>
<keyword evidence="2" id="KW-0812">Transmembrane</keyword>
<dbReference type="OrthoDB" id="4330154at2"/>
<organism evidence="3 4">
    <name type="scientific">Streptomyces scabiei</name>
    <dbReference type="NCBI Taxonomy" id="1930"/>
    <lineage>
        <taxon>Bacteria</taxon>
        <taxon>Bacillati</taxon>
        <taxon>Actinomycetota</taxon>
        <taxon>Actinomycetes</taxon>
        <taxon>Kitasatosporales</taxon>
        <taxon>Streptomycetaceae</taxon>
        <taxon>Streptomyces</taxon>
    </lineage>
</organism>
<evidence type="ECO:0000256" key="1">
    <source>
        <dbReference type="SAM" id="MobiDB-lite"/>
    </source>
</evidence>
<dbReference type="AlphaFoldDB" id="A0A117EGQ5"/>
<feature type="transmembrane region" description="Helical" evidence="2">
    <location>
        <begin position="20"/>
        <end position="39"/>
    </location>
</feature>
<proteinExistence type="predicted"/>
<evidence type="ECO:0008006" key="5">
    <source>
        <dbReference type="Google" id="ProtNLM"/>
    </source>
</evidence>
<dbReference type="Pfam" id="PF20087">
    <property type="entry name" value="DUF6479"/>
    <property type="match status" value="1"/>
</dbReference>
<reference evidence="3 4" key="2">
    <citation type="journal article" date="2016" name="Genome Announc.">
        <title>Draft Genome Sequences of Streptomyces scabiei S58, Streptomyces turgidiscabies T45, and Streptomyces acidiscabies a10, the Pathogens of Potato Common Scab, Isolated in Japan.</title>
        <authorList>
            <person name="Tomihama T."/>
            <person name="Nishi Y."/>
            <person name="Sakai M."/>
            <person name="Ikenaga M."/>
            <person name="Okubo T."/>
            <person name="Ikeda S."/>
        </authorList>
    </citation>
    <scope>NUCLEOTIDE SEQUENCE [LARGE SCALE GENOMIC DNA]</scope>
    <source>
        <strain evidence="3 4">S58</strain>
    </source>
</reference>
<keyword evidence="2" id="KW-1133">Transmembrane helix</keyword>
<gene>
    <name evidence="3" type="ORF">SsS58_07963</name>
</gene>
<dbReference type="EMBL" id="BCMM01000059">
    <property type="protein sequence ID" value="GAQ67508.1"/>
    <property type="molecule type" value="Genomic_DNA"/>
</dbReference>
<evidence type="ECO:0000313" key="3">
    <source>
        <dbReference type="EMBL" id="GAQ67508.1"/>
    </source>
</evidence>
<dbReference type="InterPro" id="IPR045513">
    <property type="entry name" value="DUF6479"/>
</dbReference>
<accession>A0A117EGQ5</accession>
<keyword evidence="2" id="KW-0472">Membrane</keyword>
<evidence type="ECO:0000256" key="2">
    <source>
        <dbReference type="SAM" id="Phobius"/>
    </source>
</evidence>
<sequence length="120" mass="13119">MNMEWTDIAAERSVLAGAAPFVAGLVVVAMLIGALWLGARVRAREPRRPRPDEQPRLPESGPVREEQLNREPDEIPQSDRRLTPYEVHGNQGTRPSADKKRPRWSGKSSGGFGSGGLGAH</sequence>
<comment type="caution">
    <text evidence="3">The sequence shown here is derived from an EMBL/GenBank/DDBJ whole genome shotgun (WGS) entry which is preliminary data.</text>
</comment>
<feature type="compositionally biased region" description="Basic and acidic residues" evidence="1">
    <location>
        <begin position="42"/>
        <end position="83"/>
    </location>
</feature>
<name>A0A117EGQ5_STRSC</name>
<feature type="region of interest" description="Disordered" evidence="1">
    <location>
        <begin position="42"/>
        <end position="120"/>
    </location>
</feature>